<evidence type="ECO:0000256" key="3">
    <source>
        <dbReference type="ARBA" id="ARBA00022737"/>
    </source>
</evidence>
<proteinExistence type="inferred from homology"/>
<dbReference type="Pfam" id="PF00394">
    <property type="entry name" value="Cu-oxidase"/>
    <property type="match status" value="1"/>
</dbReference>
<dbReference type="InterPro" id="IPR008972">
    <property type="entry name" value="Cupredoxin"/>
</dbReference>
<dbReference type="InterPro" id="IPR001117">
    <property type="entry name" value="Cu-oxidase_2nd"/>
</dbReference>
<evidence type="ECO:0000313" key="11">
    <source>
        <dbReference type="EMBL" id="KAF2804126.1"/>
    </source>
</evidence>
<feature type="domain" description="Plastocyanin-like" evidence="9">
    <location>
        <begin position="437"/>
        <end position="577"/>
    </location>
</feature>
<dbReference type="PANTHER" id="PTHR11709:SF71">
    <property type="entry name" value="OXIDOREDUCTASE TPCJ"/>
    <property type="match status" value="1"/>
</dbReference>
<dbReference type="InterPro" id="IPR011706">
    <property type="entry name" value="Cu-oxidase_C"/>
</dbReference>
<evidence type="ECO:0000256" key="5">
    <source>
        <dbReference type="ARBA" id="ARBA00023008"/>
    </source>
</evidence>
<sequence>MTLSFLSLLALAAAGASAFSIGRTANPASRSAALTGRDTSGLTPGCKNTPTSRKCWGQYDINTNYYDTIFHTGRTVEYWLNVEEIDCAPDGYKRKCMVANGTMPGPAITADWGDDVVVHVTNNIATNGTAIHFHGIRQLNNNQYDGTPGVTQCPIPPGESMTYKFHASQYGTSMWHSHFSVQYSMGLHGPLVINGPATADYDEDLGSVFMTDWGHETEFDIWATVATFNVTFDGALTGLVNGLNTGNCTDAPANERDPNCLNEGKKFELAFEAGKKYRLRIINIATEAWFQFSIDGHRMTVIAADLVPIVPYETDSVLVNMGQRYDIIVEANAAPDDYWLRSGFVSSCIPNGAPENITGIVRYNKDSTKTPTSVSTVVRQAFCLDESAASVVPWLPIDVTNMNGGISSENVTGEYQDKKFLRWSFNMAEGGFMWTNWSEPALGDVVSGNLGAIPKSDNVFPVGLSNPSTAAPSKNTSSELDWTILVLEELTPIPGISHPMHLHGHDFVVLASGIAKWDGTTDAWQFKNPLRRDTAVLPPNGHIVLGWPLDNPGIWALHCHIPWHSSQGFAATILESPSLITGSGATSDWTKDGAPQCEKWNKWYPTSPYKQDDSGI</sequence>
<evidence type="ECO:0000313" key="12">
    <source>
        <dbReference type="Proteomes" id="UP000504636"/>
    </source>
</evidence>
<feature type="domain" description="Plastocyanin-like" evidence="8">
    <location>
        <begin position="209"/>
        <end position="365"/>
    </location>
</feature>
<evidence type="ECO:0000256" key="7">
    <source>
        <dbReference type="SAM" id="SignalP"/>
    </source>
</evidence>
<keyword evidence="2" id="KW-0479">Metal-binding</keyword>
<dbReference type="InterPro" id="IPR011707">
    <property type="entry name" value="Cu-oxidase-like_N"/>
</dbReference>
<feature type="signal peptide" evidence="7">
    <location>
        <begin position="1"/>
        <end position="18"/>
    </location>
</feature>
<dbReference type="PANTHER" id="PTHR11709">
    <property type="entry name" value="MULTI-COPPER OXIDASE"/>
    <property type="match status" value="1"/>
</dbReference>
<dbReference type="InterPro" id="IPR045087">
    <property type="entry name" value="Cu-oxidase_fam"/>
</dbReference>
<evidence type="ECO:0000259" key="8">
    <source>
        <dbReference type="Pfam" id="PF00394"/>
    </source>
</evidence>
<name>A0A6A6Y5N8_9PEZI</name>
<evidence type="ECO:0000313" key="13">
    <source>
        <dbReference type="RefSeq" id="XP_033571090.1"/>
    </source>
</evidence>
<gene>
    <name evidence="11 13" type="ORF">BDZ99DRAFT_526160</name>
</gene>
<organism evidence="11">
    <name type="scientific">Mytilinidion resinicola</name>
    <dbReference type="NCBI Taxonomy" id="574789"/>
    <lineage>
        <taxon>Eukaryota</taxon>
        <taxon>Fungi</taxon>
        <taxon>Dikarya</taxon>
        <taxon>Ascomycota</taxon>
        <taxon>Pezizomycotina</taxon>
        <taxon>Dothideomycetes</taxon>
        <taxon>Pleosporomycetidae</taxon>
        <taxon>Mytilinidiales</taxon>
        <taxon>Mytilinidiaceae</taxon>
        <taxon>Mytilinidion</taxon>
    </lineage>
</organism>
<dbReference type="GO" id="GO:0005507">
    <property type="term" value="F:copper ion binding"/>
    <property type="evidence" value="ECO:0007669"/>
    <property type="project" value="InterPro"/>
</dbReference>
<keyword evidence="7" id="KW-0732">Signal</keyword>
<dbReference type="FunFam" id="2.60.40.420:FF:000038">
    <property type="entry name" value="Extracellular dihydrogeodin oxidase/laccase"/>
    <property type="match status" value="1"/>
</dbReference>
<dbReference type="GO" id="GO:0016491">
    <property type="term" value="F:oxidoreductase activity"/>
    <property type="evidence" value="ECO:0007669"/>
    <property type="project" value="UniProtKB-KW"/>
</dbReference>
<dbReference type="RefSeq" id="XP_033571090.1">
    <property type="nucleotide sequence ID" value="XM_033726107.1"/>
</dbReference>
<dbReference type="CDD" id="cd13854">
    <property type="entry name" value="CuRO_1_MaLCC_like"/>
    <property type="match status" value="1"/>
</dbReference>
<dbReference type="FunFam" id="2.60.40.420:FF:000021">
    <property type="entry name" value="Extracellular dihydrogeodin oxidase/laccase"/>
    <property type="match status" value="1"/>
</dbReference>
<feature type="chain" id="PRO_5044628868" description="Multicopper oxidase" evidence="7">
    <location>
        <begin position="19"/>
        <end position="616"/>
    </location>
</feature>
<reference evidence="13" key="2">
    <citation type="submission" date="2020-04" db="EMBL/GenBank/DDBJ databases">
        <authorList>
            <consortium name="NCBI Genome Project"/>
        </authorList>
    </citation>
    <scope>NUCLEOTIDE SEQUENCE</scope>
    <source>
        <strain evidence="13">CBS 304.34</strain>
    </source>
</reference>
<dbReference type="Proteomes" id="UP000504636">
    <property type="component" value="Unplaced"/>
</dbReference>
<evidence type="ECO:0008006" key="14">
    <source>
        <dbReference type="Google" id="ProtNLM"/>
    </source>
</evidence>
<dbReference type="Pfam" id="PF07731">
    <property type="entry name" value="Cu-oxidase_2"/>
    <property type="match status" value="1"/>
</dbReference>
<reference evidence="13" key="3">
    <citation type="submission" date="2025-04" db="UniProtKB">
        <authorList>
            <consortium name="RefSeq"/>
        </authorList>
    </citation>
    <scope>IDENTIFICATION</scope>
    <source>
        <strain evidence="13">CBS 304.34</strain>
    </source>
</reference>
<dbReference type="GeneID" id="54467000"/>
<evidence type="ECO:0000256" key="1">
    <source>
        <dbReference type="ARBA" id="ARBA00010609"/>
    </source>
</evidence>
<evidence type="ECO:0000256" key="4">
    <source>
        <dbReference type="ARBA" id="ARBA00023002"/>
    </source>
</evidence>
<dbReference type="SUPFAM" id="SSF49503">
    <property type="entry name" value="Cupredoxins"/>
    <property type="match status" value="3"/>
</dbReference>
<dbReference type="AlphaFoldDB" id="A0A6A6Y5N8"/>
<keyword evidence="3" id="KW-0677">Repeat</keyword>
<dbReference type="EMBL" id="MU003715">
    <property type="protein sequence ID" value="KAF2804126.1"/>
    <property type="molecule type" value="Genomic_DNA"/>
</dbReference>
<evidence type="ECO:0000259" key="9">
    <source>
        <dbReference type="Pfam" id="PF07731"/>
    </source>
</evidence>
<keyword evidence="4" id="KW-0560">Oxidoreductase</keyword>
<evidence type="ECO:0000256" key="6">
    <source>
        <dbReference type="ARBA" id="ARBA00023180"/>
    </source>
</evidence>
<keyword evidence="5" id="KW-0186">Copper</keyword>
<protein>
    <recommendedName>
        <fullName evidence="14">Multicopper oxidase</fullName>
    </recommendedName>
</protein>
<dbReference type="CDD" id="cd13901">
    <property type="entry name" value="CuRO_3_MaLCC_like"/>
    <property type="match status" value="1"/>
</dbReference>
<dbReference type="CDD" id="cd13880">
    <property type="entry name" value="CuRO_2_MaLCC_like"/>
    <property type="match status" value="1"/>
</dbReference>
<evidence type="ECO:0000259" key="10">
    <source>
        <dbReference type="Pfam" id="PF07732"/>
    </source>
</evidence>
<dbReference type="OrthoDB" id="2121828at2759"/>
<keyword evidence="12" id="KW-1185">Reference proteome</keyword>
<feature type="domain" description="Plastocyanin-like" evidence="10">
    <location>
        <begin position="82"/>
        <end position="196"/>
    </location>
</feature>
<reference evidence="11 13" key="1">
    <citation type="journal article" date="2020" name="Stud. Mycol.">
        <title>101 Dothideomycetes genomes: a test case for predicting lifestyles and emergence of pathogens.</title>
        <authorList>
            <person name="Haridas S."/>
            <person name="Albert R."/>
            <person name="Binder M."/>
            <person name="Bloem J."/>
            <person name="Labutti K."/>
            <person name="Salamov A."/>
            <person name="Andreopoulos B."/>
            <person name="Baker S."/>
            <person name="Barry K."/>
            <person name="Bills G."/>
            <person name="Bluhm B."/>
            <person name="Cannon C."/>
            <person name="Castanera R."/>
            <person name="Culley D."/>
            <person name="Daum C."/>
            <person name="Ezra D."/>
            <person name="Gonzalez J."/>
            <person name="Henrissat B."/>
            <person name="Kuo A."/>
            <person name="Liang C."/>
            <person name="Lipzen A."/>
            <person name="Lutzoni F."/>
            <person name="Magnuson J."/>
            <person name="Mondo S."/>
            <person name="Nolan M."/>
            <person name="Ohm R."/>
            <person name="Pangilinan J."/>
            <person name="Park H.-J."/>
            <person name="Ramirez L."/>
            <person name="Alfaro M."/>
            <person name="Sun H."/>
            <person name="Tritt A."/>
            <person name="Yoshinaga Y."/>
            <person name="Zwiers L.-H."/>
            <person name="Turgeon B."/>
            <person name="Goodwin S."/>
            <person name="Spatafora J."/>
            <person name="Crous P."/>
            <person name="Grigoriev I."/>
        </authorList>
    </citation>
    <scope>NUCLEOTIDE SEQUENCE</scope>
    <source>
        <strain evidence="11 13">CBS 304.34</strain>
    </source>
</reference>
<dbReference type="Pfam" id="PF07732">
    <property type="entry name" value="Cu-oxidase_3"/>
    <property type="match status" value="1"/>
</dbReference>
<comment type="similarity">
    <text evidence="1">Belongs to the multicopper oxidase family.</text>
</comment>
<evidence type="ECO:0000256" key="2">
    <source>
        <dbReference type="ARBA" id="ARBA00022723"/>
    </source>
</evidence>
<accession>A0A6A6Y5N8</accession>
<dbReference type="Gene3D" id="2.60.40.420">
    <property type="entry name" value="Cupredoxins - blue copper proteins"/>
    <property type="match status" value="3"/>
</dbReference>
<keyword evidence="6" id="KW-0325">Glycoprotein</keyword>